<dbReference type="STRING" id="525263.HMPREF0298_1401"/>
<sequence>MAGNPAPAESLLRRYYRSRLEGDRAGLGSQPWYSGAYYDEWSTDAHPKNATVFTPEDVLAVSYLSVRIPGRAVADILHRRRDELNQALFSAVQACEGYASLGDVPRDVTSYTGNFMALPDTAWAPFVLERKLREIDKIGVVTASKLIARKLPRIYPINDQHVKALTGVGNQYMRPLHLTLADNPRIEQTLETVRRSAGLPVSISALRVFDVLAWMEQTDLGRIP</sequence>
<name>C0XSI1_CORLD</name>
<organism evidence="1 2">
    <name type="scientific">Corynebacterium lipophiloflavum (strain ATCC 700352 / DSM 44291 / CCUG 37336 / JCM 10383 / DMMZ 1944)</name>
    <dbReference type="NCBI Taxonomy" id="525263"/>
    <lineage>
        <taxon>Bacteria</taxon>
        <taxon>Bacillati</taxon>
        <taxon>Actinomycetota</taxon>
        <taxon>Actinomycetes</taxon>
        <taxon>Mycobacteriales</taxon>
        <taxon>Corynebacteriaceae</taxon>
        <taxon>Corynebacterium</taxon>
    </lineage>
</organism>
<protein>
    <submittedName>
        <fullName evidence="1">Uncharacterized protein</fullName>
    </submittedName>
</protein>
<comment type="caution">
    <text evidence="1">The sequence shown here is derived from an EMBL/GenBank/DDBJ whole genome shotgun (WGS) entry which is preliminary data.</text>
</comment>
<dbReference type="EMBL" id="ACHJ01000114">
    <property type="protein sequence ID" value="EEI16833.1"/>
    <property type="molecule type" value="Genomic_DNA"/>
</dbReference>
<evidence type="ECO:0000313" key="1">
    <source>
        <dbReference type="EMBL" id="EEI16833.1"/>
    </source>
</evidence>
<dbReference type="AlphaFoldDB" id="C0XSI1"/>
<evidence type="ECO:0000313" key="2">
    <source>
        <dbReference type="Proteomes" id="UP000006196"/>
    </source>
</evidence>
<keyword evidence="2" id="KW-1185">Reference proteome</keyword>
<dbReference type="Pfam" id="PF19827">
    <property type="entry name" value="DUF6308"/>
    <property type="match status" value="1"/>
</dbReference>
<proteinExistence type="predicted"/>
<dbReference type="Proteomes" id="UP000006196">
    <property type="component" value="Unassembled WGS sequence"/>
</dbReference>
<gene>
    <name evidence="1" type="ORF">HMPREF0298_1401</name>
</gene>
<accession>C0XSI1</accession>
<dbReference type="eggNOG" id="ENOG5032YPW">
    <property type="taxonomic scope" value="Bacteria"/>
</dbReference>
<dbReference type="HOGENOM" id="CLU_109821_0_0_11"/>
<reference evidence="1" key="1">
    <citation type="submission" date="2009-01" db="EMBL/GenBank/DDBJ databases">
        <authorList>
            <person name="Qin X."/>
            <person name="Bachman B."/>
            <person name="Battles P."/>
            <person name="Bell A."/>
            <person name="Bess C."/>
            <person name="Bickham C."/>
            <person name="Chaboub L."/>
            <person name="Chen D."/>
            <person name="Coyle M."/>
            <person name="Deiros D.R."/>
            <person name="Dinh H."/>
            <person name="Forbes L."/>
            <person name="Fowler G."/>
            <person name="Francisco L."/>
            <person name="Fu Q."/>
            <person name="Gubbala S."/>
            <person name="Hale W."/>
            <person name="Han Y."/>
            <person name="Hemphill L."/>
            <person name="Highlander S.K."/>
            <person name="Hirani K."/>
            <person name="Hogues M."/>
            <person name="Jackson L."/>
            <person name="Jakkamsetti A."/>
            <person name="Javaid M."/>
            <person name="Jiang H."/>
            <person name="Korchina V."/>
            <person name="Kovar C."/>
            <person name="Lara F."/>
            <person name="Lee S."/>
            <person name="Mata R."/>
            <person name="Mathew T."/>
            <person name="Moen C."/>
            <person name="Morales K."/>
            <person name="Munidasa M."/>
            <person name="Nazareth L."/>
            <person name="Ngo R."/>
            <person name="Nguyen L."/>
            <person name="Okwuonu G."/>
            <person name="Ongeri F."/>
            <person name="Patil S."/>
            <person name="Petrosino J."/>
            <person name="Pham C."/>
            <person name="Pham P."/>
            <person name="Pu L.-L."/>
            <person name="Puazo M."/>
            <person name="Raj R."/>
            <person name="Reid J."/>
            <person name="Rouhana J."/>
            <person name="Saada N."/>
            <person name="Shang Y."/>
            <person name="Simmons D."/>
            <person name="Thornton R."/>
            <person name="Warren J."/>
            <person name="Weissenberger G."/>
            <person name="Zhang J."/>
            <person name="Zhang L."/>
            <person name="Zhou C."/>
            <person name="Zhu D."/>
            <person name="Muzny D."/>
            <person name="Worley K."/>
            <person name="Gibbs R."/>
        </authorList>
    </citation>
    <scope>NUCLEOTIDE SEQUENCE [LARGE SCALE GENOMIC DNA]</scope>
    <source>
        <strain evidence="1">DSM 44291</strain>
    </source>
</reference>
<dbReference type="InterPro" id="IPR046275">
    <property type="entry name" value="DUF6308"/>
</dbReference>